<dbReference type="PANTHER" id="PTHR10953:SF186">
    <property type="entry name" value="UBIQUITIN-LIKE MODIFIER-ACTIVATING ENZYME 6"/>
    <property type="match status" value="1"/>
</dbReference>
<dbReference type="InterPro" id="IPR042449">
    <property type="entry name" value="Ub-E1_IAD_1"/>
</dbReference>
<protein>
    <submittedName>
        <fullName evidence="5">Ubiquitin like modifier activating enzyme 6</fullName>
    </submittedName>
</protein>
<dbReference type="SUPFAM" id="SSF69572">
    <property type="entry name" value="Activating enzymes of the ubiquitin-like proteins"/>
    <property type="match status" value="2"/>
</dbReference>
<dbReference type="Gene3D" id="3.50.50.80">
    <property type="entry name" value="Ubiquitin-activating enzyme E1, inactive adenylation domain, subdomain 1"/>
    <property type="match status" value="1"/>
</dbReference>
<dbReference type="InterPro" id="IPR042302">
    <property type="entry name" value="E1_FCCH_sf"/>
</dbReference>
<dbReference type="Gene3D" id="3.40.50.12550">
    <property type="entry name" value="Ubiquitin-activating enzyme E1, inactive adenylation domain, subdomain 2"/>
    <property type="match status" value="1"/>
</dbReference>
<dbReference type="PANTHER" id="PTHR10953">
    <property type="entry name" value="UBIQUITIN-ACTIVATING ENZYME E1"/>
    <property type="match status" value="1"/>
</dbReference>
<evidence type="ECO:0000256" key="3">
    <source>
        <dbReference type="ARBA" id="ARBA00022598"/>
    </source>
</evidence>
<dbReference type="Pfam" id="PF00899">
    <property type="entry name" value="ThiF"/>
    <property type="match status" value="2"/>
</dbReference>
<dbReference type="AlphaFoldDB" id="A0A8C4NE55"/>
<sequence>MEIDDSLYSRQRYVLGDAAMLHMAKSSVFLSGLGGLGVEIAKNIVLAGVKSLCVHDTQAATTWDLGTHFFLDPADVEAGVNRAVASVPRLAELNPYVEVRSCTEDLHSTVDLSFLRQHQCVILTGCSIRLQSRVDEFCRTQQPPIKFISADVYGVFCRAFCDFGPVFHVWDPTGEETKEIFIQNITQGNPGVVTCIDNKPHGLQEGDRVTFKEVYGMEALNGMNTSITVINSYTFGIGNTSQLTPYKHGGLAKQLKAQKTFTFEPLKSQLQSPSCLLVDLSKPEAPLQSHFALLALNEFYEQHNHLPSPSSLEDAETLYELAVSFGQRMRDPVEPDQRVITCLSMSSQGCFPPLVATLGGLVAQEALKALTGKFSPLFQWFYLDAIEVMEKLKIGNEDEFQPRRDRYDALRMCVGNETCKALQGLKAFMVGCGAIGCEMLKNMAILGVGTEPSKGLVTITDPDLIEKSNLNRQFLFRPHHIQQAKSSTAAEAARAINRAMQLEARLDRVGPATEEMYSDAFISNQQLVVTALDNVEARRYMDRFGLVQAVD</sequence>
<reference evidence="5" key="1">
    <citation type="submission" date="2025-08" db="UniProtKB">
        <authorList>
            <consortium name="Ensembl"/>
        </authorList>
    </citation>
    <scope>IDENTIFICATION</scope>
</reference>
<dbReference type="FunFam" id="3.50.50.80:FF:000001">
    <property type="entry name" value="ubiquitin-like modifier-activating enzyme 1"/>
    <property type="match status" value="1"/>
</dbReference>
<feature type="domain" description="THIF-type NAD/FAD binding fold" evidence="4">
    <location>
        <begin position="8"/>
        <end position="374"/>
    </location>
</feature>
<dbReference type="Proteomes" id="UP000694388">
    <property type="component" value="Unplaced"/>
</dbReference>
<evidence type="ECO:0000313" key="6">
    <source>
        <dbReference type="Proteomes" id="UP000694388"/>
    </source>
</evidence>
<dbReference type="InterPro" id="IPR000011">
    <property type="entry name" value="UBQ/SUMO-activ_enz_E1-like"/>
</dbReference>
<feature type="domain" description="THIF-type NAD/FAD binding fold" evidence="4">
    <location>
        <begin position="413"/>
        <end position="544"/>
    </location>
</feature>
<evidence type="ECO:0000256" key="2">
    <source>
        <dbReference type="ARBA" id="ARBA00005673"/>
    </source>
</evidence>
<dbReference type="PRINTS" id="PR01849">
    <property type="entry name" value="UBIQUITINACT"/>
</dbReference>
<reference evidence="5" key="2">
    <citation type="submission" date="2025-09" db="UniProtKB">
        <authorList>
            <consortium name="Ensembl"/>
        </authorList>
    </citation>
    <scope>IDENTIFICATION</scope>
</reference>
<comment type="pathway">
    <text evidence="1">Protein modification; protein ubiquitination.</text>
</comment>
<evidence type="ECO:0000256" key="1">
    <source>
        <dbReference type="ARBA" id="ARBA00004906"/>
    </source>
</evidence>
<dbReference type="GO" id="GO:0005737">
    <property type="term" value="C:cytoplasm"/>
    <property type="evidence" value="ECO:0007669"/>
    <property type="project" value="TreeGrafter"/>
</dbReference>
<organism evidence="5 6">
    <name type="scientific">Eptatretus burgeri</name>
    <name type="common">Inshore hagfish</name>
    <dbReference type="NCBI Taxonomy" id="7764"/>
    <lineage>
        <taxon>Eukaryota</taxon>
        <taxon>Metazoa</taxon>
        <taxon>Chordata</taxon>
        <taxon>Craniata</taxon>
        <taxon>Vertebrata</taxon>
        <taxon>Cyclostomata</taxon>
        <taxon>Myxini</taxon>
        <taxon>Myxiniformes</taxon>
        <taxon>Myxinidae</taxon>
        <taxon>Eptatretinae</taxon>
        <taxon>Eptatretus</taxon>
    </lineage>
</organism>
<dbReference type="InterPro" id="IPR000594">
    <property type="entry name" value="ThiF_NAD_FAD-bd"/>
</dbReference>
<evidence type="ECO:0000313" key="5">
    <source>
        <dbReference type="Ensembl" id="ENSEBUP00000005547.1"/>
    </source>
</evidence>
<dbReference type="Gene3D" id="2.40.30.180">
    <property type="entry name" value="Ubiquitin-activating enzyme E1, FCCH domain"/>
    <property type="match status" value="1"/>
</dbReference>
<dbReference type="GeneTree" id="ENSGT00940000158826"/>
<dbReference type="Gene3D" id="3.40.50.720">
    <property type="entry name" value="NAD(P)-binding Rossmann-like Domain"/>
    <property type="match status" value="1"/>
</dbReference>
<dbReference type="Ensembl" id="ENSEBUT00000005986.1">
    <property type="protein sequence ID" value="ENSEBUP00000005547.1"/>
    <property type="gene ID" value="ENSEBUG00000003754.1"/>
</dbReference>
<keyword evidence="3" id="KW-0436">Ligase</keyword>
<evidence type="ECO:0000259" key="4">
    <source>
        <dbReference type="Pfam" id="PF00899"/>
    </source>
</evidence>
<dbReference type="InterPro" id="IPR045886">
    <property type="entry name" value="ThiF/MoeB/HesA"/>
</dbReference>
<proteinExistence type="inferred from homology"/>
<dbReference type="GO" id="GO:0016925">
    <property type="term" value="P:protein sumoylation"/>
    <property type="evidence" value="ECO:0007669"/>
    <property type="project" value="TreeGrafter"/>
</dbReference>
<accession>A0A8C4NE55</accession>
<dbReference type="InterPro" id="IPR035985">
    <property type="entry name" value="Ubiquitin-activating_enz"/>
</dbReference>
<dbReference type="GO" id="GO:0031510">
    <property type="term" value="C:SUMO activating enzyme complex"/>
    <property type="evidence" value="ECO:0007669"/>
    <property type="project" value="TreeGrafter"/>
</dbReference>
<dbReference type="FunFam" id="2.40.30.180:FF:000002">
    <property type="entry name" value="Ubiquitin-activating enzyme E1 2"/>
    <property type="match status" value="1"/>
</dbReference>
<name>A0A8C4NE55_EPTBU</name>
<dbReference type="GO" id="GO:0019948">
    <property type="term" value="F:SUMO activating enzyme activity"/>
    <property type="evidence" value="ECO:0007669"/>
    <property type="project" value="TreeGrafter"/>
</dbReference>
<keyword evidence="6" id="KW-1185">Reference proteome</keyword>
<comment type="similarity">
    <text evidence="2">Belongs to the ubiquitin-activating E1 family.</text>
</comment>